<gene>
    <name evidence="1" type="ORF">UFOPK3197_01105</name>
    <name evidence="2" type="ORF">UFOPK4401_01151</name>
</gene>
<dbReference type="EMBL" id="CAFABI010000152">
    <property type="protein sequence ID" value="CAB4832826.1"/>
    <property type="molecule type" value="Genomic_DNA"/>
</dbReference>
<reference evidence="1" key="1">
    <citation type="submission" date="2020-05" db="EMBL/GenBank/DDBJ databases">
        <authorList>
            <person name="Chiriac C."/>
            <person name="Salcher M."/>
            <person name="Ghai R."/>
            <person name="Kavagutti S V."/>
        </authorList>
    </citation>
    <scope>NUCLEOTIDE SEQUENCE</scope>
</reference>
<name>A0A6J7AIL6_9ZZZZ</name>
<accession>A0A6J7AIL6</accession>
<evidence type="ECO:0000313" key="1">
    <source>
        <dbReference type="EMBL" id="CAB4832826.1"/>
    </source>
</evidence>
<dbReference type="AlphaFoldDB" id="A0A6J7AIL6"/>
<protein>
    <submittedName>
        <fullName evidence="1">Unannotated protein</fullName>
    </submittedName>
</protein>
<evidence type="ECO:0000313" key="2">
    <source>
        <dbReference type="EMBL" id="CAB5077209.1"/>
    </source>
</evidence>
<organism evidence="1">
    <name type="scientific">freshwater metagenome</name>
    <dbReference type="NCBI Taxonomy" id="449393"/>
    <lineage>
        <taxon>unclassified sequences</taxon>
        <taxon>metagenomes</taxon>
        <taxon>ecological metagenomes</taxon>
    </lineage>
</organism>
<dbReference type="EMBL" id="CAFBRB010000150">
    <property type="protein sequence ID" value="CAB5077209.1"/>
    <property type="molecule type" value="Genomic_DNA"/>
</dbReference>
<sequence>MYGARYLKPAGSEAGDATIVVYSIAPASSRDALTDAIVEPFCPIAT</sequence>
<proteinExistence type="predicted"/>